<sequence length="353" mass="36252">MGMNTTFSKRRKSLIVTAVAVAAAGGISAAVIPAFASGGTRADHASHSAGMGDMKDMKGMDDSAVMGQDIVTQSGTVSGGTGGTLLATSLRGGNEVPVAGGPAVGDKDGAAVEFIKVKGDKVSVAVTWRGTGRPTMLHIHQGAKGTNGGVKVDFTKLLGKIKNHSVTGTVKVRDRALLDALKSDPGAFYANLHTAQFPGGAVRGQLHKVTVADFDFRDALHNFQASVVKGRQIYECKPAEGGGYAFAQRDVSALLGGSIKHTFVKPNSGTPQWIAPDGSAVTGAVITKTANGDANIPELDLKATRSGKHHGLLAHTTEILRLNTVGGVAPTGSCTPGTIVGVPYQADYVFLRG</sequence>
<dbReference type="Pfam" id="PF07452">
    <property type="entry name" value="CHRD"/>
    <property type="match status" value="1"/>
</dbReference>
<evidence type="ECO:0000313" key="3">
    <source>
        <dbReference type="EMBL" id="MDH6217661.1"/>
    </source>
</evidence>
<gene>
    <name evidence="3" type="ORF">M2283_004989</name>
</gene>
<accession>A0ABT6LPR0</accession>
<dbReference type="PROSITE" id="PS50933">
    <property type="entry name" value="CHRD"/>
    <property type="match status" value="1"/>
</dbReference>
<feature type="chain" id="PRO_5045526259" description="CHRD domain-containing protein" evidence="1">
    <location>
        <begin position="30"/>
        <end position="353"/>
    </location>
</feature>
<feature type="domain" description="CHRD" evidence="2">
    <location>
        <begin position="82"/>
        <end position="211"/>
    </location>
</feature>
<keyword evidence="1" id="KW-0732">Signal</keyword>
<dbReference type="PANTHER" id="PTHR35567">
    <property type="entry name" value="MALATE DEHYDROGENASE (AFU_ORTHOLOGUE AFUA_2G13800)"/>
    <property type="match status" value="1"/>
</dbReference>
<dbReference type="SMART" id="SM00754">
    <property type="entry name" value="CHRD"/>
    <property type="match status" value="1"/>
</dbReference>
<dbReference type="Proteomes" id="UP001160499">
    <property type="component" value="Unassembled WGS sequence"/>
</dbReference>
<proteinExistence type="predicted"/>
<dbReference type="EMBL" id="JARXVH010000007">
    <property type="protein sequence ID" value="MDH6217661.1"/>
    <property type="molecule type" value="Genomic_DNA"/>
</dbReference>
<reference evidence="3 4" key="1">
    <citation type="submission" date="2023-04" db="EMBL/GenBank/DDBJ databases">
        <title>Forest soil microbial communities from Buena Vista Peninsula, Colon Province, Panama.</title>
        <authorList>
            <person name="Bouskill N."/>
        </authorList>
    </citation>
    <scope>NUCLEOTIDE SEQUENCE [LARGE SCALE GENOMIC DNA]</scope>
    <source>
        <strain evidence="3 4">GGS1</strain>
    </source>
</reference>
<dbReference type="PANTHER" id="PTHR35567:SF1">
    <property type="entry name" value="CONSERVED FUNGAL PROTEIN (AFU_ORTHOLOGUE AFUA_1G14230)"/>
    <property type="match status" value="1"/>
</dbReference>
<dbReference type="InterPro" id="IPR010895">
    <property type="entry name" value="CHRD"/>
</dbReference>
<evidence type="ECO:0000259" key="2">
    <source>
        <dbReference type="PROSITE" id="PS50933"/>
    </source>
</evidence>
<protein>
    <recommendedName>
        <fullName evidence="2">CHRD domain-containing protein</fullName>
    </recommendedName>
</protein>
<dbReference type="InterPro" id="IPR021851">
    <property type="entry name" value="DUF3455"/>
</dbReference>
<dbReference type="Pfam" id="PF11937">
    <property type="entry name" value="DUF3455"/>
    <property type="match status" value="1"/>
</dbReference>
<organism evidence="3 4">
    <name type="scientific">Streptomyces pseudovenezuelae</name>
    <dbReference type="NCBI Taxonomy" id="67350"/>
    <lineage>
        <taxon>Bacteria</taxon>
        <taxon>Bacillati</taxon>
        <taxon>Actinomycetota</taxon>
        <taxon>Actinomycetes</taxon>
        <taxon>Kitasatosporales</taxon>
        <taxon>Streptomycetaceae</taxon>
        <taxon>Streptomyces</taxon>
        <taxon>Streptomyces aurantiacus group</taxon>
    </lineage>
</organism>
<keyword evidence="4" id="KW-1185">Reference proteome</keyword>
<evidence type="ECO:0000313" key="4">
    <source>
        <dbReference type="Proteomes" id="UP001160499"/>
    </source>
</evidence>
<evidence type="ECO:0000256" key="1">
    <source>
        <dbReference type="SAM" id="SignalP"/>
    </source>
</evidence>
<name>A0ABT6LPR0_9ACTN</name>
<comment type="caution">
    <text evidence="3">The sequence shown here is derived from an EMBL/GenBank/DDBJ whole genome shotgun (WGS) entry which is preliminary data.</text>
</comment>
<feature type="signal peptide" evidence="1">
    <location>
        <begin position="1"/>
        <end position="29"/>
    </location>
</feature>